<keyword evidence="3 8" id="KW-0812">Transmembrane</keyword>
<keyword evidence="2" id="KW-0813">Transport</keyword>
<feature type="transmembrane region" description="Helical" evidence="8">
    <location>
        <begin position="268"/>
        <end position="287"/>
    </location>
</feature>
<accession>A0A376BB58</accession>
<evidence type="ECO:0000313" key="10">
    <source>
        <dbReference type="EMBL" id="SSD61918.1"/>
    </source>
</evidence>
<feature type="transmembrane region" description="Helical" evidence="8">
    <location>
        <begin position="367"/>
        <end position="384"/>
    </location>
</feature>
<feature type="transmembrane region" description="Helical" evidence="8">
    <location>
        <begin position="174"/>
        <end position="195"/>
    </location>
</feature>
<dbReference type="InterPro" id="IPR013525">
    <property type="entry name" value="ABC2_TM"/>
</dbReference>
<keyword evidence="6 8" id="KW-1133">Transmembrane helix</keyword>
<reference evidence="11" key="1">
    <citation type="submission" date="2018-06" db="EMBL/GenBank/DDBJ databases">
        <authorList>
            <person name="Guldener U."/>
        </authorList>
    </citation>
    <scope>NUCLEOTIDE SEQUENCE [LARGE SCALE GENOMIC DNA]</scope>
    <source>
        <strain evidence="11">UTAD17</strain>
    </source>
</reference>
<dbReference type="Proteomes" id="UP000262825">
    <property type="component" value="Unassembled WGS sequence"/>
</dbReference>
<proteinExistence type="predicted"/>
<keyword evidence="11" id="KW-1185">Reference proteome</keyword>
<evidence type="ECO:0000256" key="3">
    <source>
        <dbReference type="ARBA" id="ARBA00022692"/>
    </source>
</evidence>
<feature type="transmembrane region" description="Helical" evidence="8">
    <location>
        <begin position="971"/>
        <end position="989"/>
    </location>
</feature>
<dbReference type="InterPro" id="IPR043926">
    <property type="entry name" value="ABCG_dom"/>
</dbReference>
<name>A0A376BB58_9ASCO</name>
<keyword evidence="7 8" id="KW-0472">Membrane</keyword>
<gene>
    <name evidence="10" type="ORF">SCODWIG_03679</name>
</gene>
<dbReference type="AlphaFoldDB" id="A0A376BB58"/>
<evidence type="ECO:0000259" key="9">
    <source>
        <dbReference type="PROSITE" id="PS50893"/>
    </source>
</evidence>
<feature type="transmembrane region" description="Helical" evidence="8">
    <location>
        <begin position="830"/>
        <end position="849"/>
    </location>
</feature>
<evidence type="ECO:0000256" key="5">
    <source>
        <dbReference type="ARBA" id="ARBA00022840"/>
    </source>
</evidence>
<evidence type="ECO:0000256" key="8">
    <source>
        <dbReference type="SAM" id="Phobius"/>
    </source>
</evidence>
<evidence type="ECO:0000256" key="4">
    <source>
        <dbReference type="ARBA" id="ARBA00022741"/>
    </source>
</evidence>
<keyword evidence="4" id="KW-0547">Nucleotide-binding</keyword>
<dbReference type="Pfam" id="PF00005">
    <property type="entry name" value="ABC_tran"/>
    <property type="match status" value="1"/>
</dbReference>
<dbReference type="GO" id="GO:0005524">
    <property type="term" value="F:ATP binding"/>
    <property type="evidence" value="ECO:0007669"/>
    <property type="project" value="UniProtKB-KW"/>
</dbReference>
<feature type="transmembrane region" description="Helical" evidence="8">
    <location>
        <begin position="914"/>
        <end position="934"/>
    </location>
</feature>
<dbReference type="SUPFAM" id="SSF52540">
    <property type="entry name" value="P-loop containing nucleoside triphosphate hydrolases"/>
    <property type="match status" value="2"/>
</dbReference>
<dbReference type="SMART" id="SM00382">
    <property type="entry name" value="AAA"/>
    <property type="match status" value="1"/>
</dbReference>
<dbReference type="VEuPathDB" id="FungiDB:SCODWIG_03679"/>
<dbReference type="GO" id="GO:0016887">
    <property type="term" value="F:ATP hydrolysis activity"/>
    <property type="evidence" value="ECO:0007669"/>
    <property type="project" value="InterPro"/>
</dbReference>
<feature type="transmembrane region" description="Helical" evidence="8">
    <location>
        <begin position="1051"/>
        <end position="1072"/>
    </location>
</feature>
<protein>
    <submittedName>
        <fullName evidence="10">Related to A.gambiae ATP-binding-cassette protein</fullName>
    </submittedName>
</protein>
<feature type="transmembrane region" description="Helical" evidence="8">
    <location>
        <begin position="941"/>
        <end position="965"/>
    </location>
</feature>
<dbReference type="Pfam" id="PF19055">
    <property type="entry name" value="ABC2_membrane_7"/>
    <property type="match status" value="2"/>
</dbReference>
<dbReference type="InterPro" id="IPR003593">
    <property type="entry name" value="AAA+_ATPase"/>
</dbReference>
<dbReference type="InterPro" id="IPR003439">
    <property type="entry name" value="ABC_transporter-like_ATP-bd"/>
</dbReference>
<feature type="transmembrane region" description="Helical" evidence="8">
    <location>
        <begin position="404"/>
        <end position="429"/>
    </location>
</feature>
<evidence type="ECO:0000256" key="7">
    <source>
        <dbReference type="ARBA" id="ARBA00023136"/>
    </source>
</evidence>
<comment type="subcellular location">
    <subcellularLocation>
        <location evidence="1">Membrane</location>
        <topology evidence="1">Multi-pass membrane protein</topology>
    </subcellularLocation>
</comment>
<dbReference type="InterPro" id="IPR017871">
    <property type="entry name" value="ABC_transporter-like_CS"/>
</dbReference>
<feature type="transmembrane region" description="Helical" evidence="8">
    <location>
        <begin position="336"/>
        <end position="355"/>
    </location>
</feature>
<sequence>MFLDEPTTGLDSYTAILLMQTLNKLSSQYGTTFILSIHQPRSDIFEKMLDQLIILSTGNLIYTGKVNNMVGYFTQYCDLPLPSKFLNPCDYYIDCCSIDTRSEEMRLKSCAVLKKLAQKWQYYAEQQSYTEQQSCTPTTSIAQNYKFVSSSVGFIEQVKVQFFRSLKLSIRDKLTFFGSLSEPIIIGLVNGWIYYRPVANNKTQDPTILRTITASIYTGAALQSYLVLIFETYRLCEVDMKMYDMERLKVNRVVTPQSFFVARKLSKFLIEDFPIPLIFSIITYFMFGLDESHGENNNTCKNFFIYFSVTLLMHQTSTNLALISVSLSRNFSQASLVGNLAYTLQSFACGFFVNAAKMPVYVRWTKYITFLWVSFGALLSNEFTSKSNSTYTGLLNSLGFPSNWITDPIVILFCWVIGMGGVVICLLHLKTIDISQVNSNVKFKNHSDNKNENKKSSSSDLEKVEEIQVDKISELHKEDVGVDVELRNINLKVNTNKKETIQILNDINAKFVKNKVNVIMGPSGSGKSTLLNYMANRLNSNDSFFQFSKQYKYTGQIVVDDGEIVTDNVNFSKMCSYVKQNDDHLLSRLTVWETLYYASKLRLTHLSDTQQKQQVEDIIMSLGLWHCKDTLVGDEWNKGISGGEKRRVSIGVQLLTRPKVVILDEPTSGLDSFTASTIMELLHKISHNTTVIVTIHQPRAEMFYKFGNVLLIAKGGYVVFNGTPTEMETFFFSNPNLRFRCPELTNIADFYLDLISLNTQNEVNEGISRKRVDKIINEWNKESQGMYSEIADTKSTTIIVDGDRKAGFLTGYKVCLARQFKCIIRDINPLVARFTQVPGISIILALYFAPLKHNEISITNRLGLVQQSSSLYFTGMLSNLAVYPQERDAFYHEYADGVFTTASSFFLAYMTLELPMSALASIIYSCFSVLVVGLPRTASNFFITVYGVFVFMACGESLGILTNTLFEQPGFVVNIISIIISIGCGMSGLMSLKMDKVLKGFNYLSPLNYITVSLINYAFPPDLKIVLDNGDTITGPEVLKEYGLVRNNRNWLGAGVVCWFIYRLLAYIVLYIKLHKR</sequence>
<evidence type="ECO:0000256" key="2">
    <source>
        <dbReference type="ARBA" id="ARBA00022448"/>
    </source>
</evidence>
<dbReference type="InterPro" id="IPR050352">
    <property type="entry name" value="ABCG_transporters"/>
</dbReference>
<evidence type="ECO:0000256" key="6">
    <source>
        <dbReference type="ARBA" id="ARBA00022989"/>
    </source>
</evidence>
<dbReference type="Gene3D" id="3.40.50.300">
    <property type="entry name" value="P-loop containing nucleotide triphosphate hydrolases"/>
    <property type="match status" value="2"/>
</dbReference>
<dbReference type="InterPro" id="IPR027417">
    <property type="entry name" value="P-loop_NTPase"/>
</dbReference>
<keyword evidence="5 10" id="KW-0067">ATP-binding</keyword>
<dbReference type="GO" id="GO:0140359">
    <property type="term" value="F:ABC-type transporter activity"/>
    <property type="evidence" value="ECO:0007669"/>
    <property type="project" value="InterPro"/>
</dbReference>
<evidence type="ECO:0000256" key="1">
    <source>
        <dbReference type="ARBA" id="ARBA00004141"/>
    </source>
</evidence>
<dbReference type="GO" id="GO:0016020">
    <property type="term" value="C:membrane"/>
    <property type="evidence" value="ECO:0007669"/>
    <property type="project" value="UniProtKB-SubCell"/>
</dbReference>
<dbReference type="Pfam" id="PF01061">
    <property type="entry name" value="ABC2_membrane"/>
    <property type="match status" value="2"/>
</dbReference>
<dbReference type="PROSITE" id="PS50893">
    <property type="entry name" value="ABC_TRANSPORTER_2"/>
    <property type="match status" value="1"/>
</dbReference>
<feature type="transmembrane region" description="Helical" evidence="8">
    <location>
        <begin position="207"/>
        <end position="230"/>
    </location>
</feature>
<feature type="domain" description="ABC transporter" evidence="9">
    <location>
        <begin position="486"/>
        <end position="740"/>
    </location>
</feature>
<evidence type="ECO:0000313" key="11">
    <source>
        <dbReference type="Proteomes" id="UP000262825"/>
    </source>
</evidence>
<dbReference type="PANTHER" id="PTHR48041">
    <property type="entry name" value="ABC TRANSPORTER G FAMILY MEMBER 28"/>
    <property type="match status" value="1"/>
</dbReference>
<organism evidence="10 11">
    <name type="scientific">Saccharomycodes ludwigii</name>
    <dbReference type="NCBI Taxonomy" id="36035"/>
    <lineage>
        <taxon>Eukaryota</taxon>
        <taxon>Fungi</taxon>
        <taxon>Dikarya</taxon>
        <taxon>Ascomycota</taxon>
        <taxon>Saccharomycotina</taxon>
        <taxon>Saccharomycetes</taxon>
        <taxon>Saccharomycodales</taxon>
        <taxon>Saccharomycodaceae</taxon>
        <taxon>Saccharomycodes</taxon>
    </lineage>
</organism>
<dbReference type="EMBL" id="UFAJ01000986">
    <property type="protein sequence ID" value="SSD61918.1"/>
    <property type="molecule type" value="Genomic_DNA"/>
</dbReference>
<dbReference type="PANTHER" id="PTHR48041:SF119">
    <property type="entry name" value="ROA1P"/>
    <property type="match status" value="1"/>
</dbReference>
<dbReference type="PROSITE" id="PS00211">
    <property type="entry name" value="ABC_TRANSPORTER_1"/>
    <property type="match status" value="1"/>
</dbReference>